<evidence type="ECO:0008006" key="4">
    <source>
        <dbReference type="Google" id="ProtNLM"/>
    </source>
</evidence>
<name>A0A6I3L0A7_9NOCA</name>
<feature type="region of interest" description="Disordered" evidence="1">
    <location>
        <begin position="92"/>
        <end position="130"/>
    </location>
</feature>
<evidence type="ECO:0000313" key="2">
    <source>
        <dbReference type="EMBL" id="MTE15191.1"/>
    </source>
</evidence>
<reference evidence="2 3" key="1">
    <citation type="submission" date="2019-11" db="EMBL/GenBank/DDBJ databases">
        <title>Nocardia sp. nov. CT2-14 isolated from soil.</title>
        <authorList>
            <person name="Kanchanasin P."/>
            <person name="Tanasupawat S."/>
            <person name="Yuki M."/>
            <person name="Kudo T."/>
        </authorList>
    </citation>
    <scope>NUCLEOTIDE SEQUENCE [LARGE SCALE GENOMIC DNA]</scope>
    <source>
        <strain evidence="2 3">CT2-14</strain>
    </source>
</reference>
<dbReference type="RefSeq" id="WP_154789603.1">
    <property type="nucleotide sequence ID" value="NZ_WMBB01000009.1"/>
</dbReference>
<keyword evidence="3" id="KW-1185">Reference proteome</keyword>
<dbReference type="Proteomes" id="UP000432464">
    <property type="component" value="Unassembled WGS sequence"/>
</dbReference>
<sequence length="130" mass="12926">MSVASDTVRALEVTASATVHAVEAAGGAIVGAVNGAARGTVEGAVSGARSGMNVPAATVLGVVAIGLTGLVDWPVALAAGGVASAVHLLRRTRTESGNQAASERPQSRERKSARPRQSTAGSRRSRTAAQ</sequence>
<gene>
    <name evidence="2" type="ORF">GLP40_20735</name>
</gene>
<proteinExistence type="predicted"/>
<dbReference type="AlphaFoldDB" id="A0A6I3L0A7"/>
<protein>
    <recommendedName>
        <fullName evidence="4">Transmembrane protein</fullName>
    </recommendedName>
</protein>
<comment type="caution">
    <text evidence="2">The sequence shown here is derived from an EMBL/GenBank/DDBJ whole genome shotgun (WGS) entry which is preliminary data.</text>
</comment>
<organism evidence="2 3">
    <name type="scientific">Nocardia aurantiaca</name>
    <dbReference type="NCBI Taxonomy" id="2675850"/>
    <lineage>
        <taxon>Bacteria</taxon>
        <taxon>Bacillati</taxon>
        <taxon>Actinomycetota</taxon>
        <taxon>Actinomycetes</taxon>
        <taxon>Mycobacteriales</taxon>
        <taxon>Nocardiaceae</taxon>
        <taxon>Nocardia</taxon>
    </lineage>
</organism>
<dbReference type="EMBL" id="WMBB01000009">
    <property type="protein sequence ID" value="MTE15191.1"/>
    <property type="molecule type" value="Genomic_DNA"/>
</dbReference>
<evidence type="ECO:0000256" key="1">
    <source>
        <dbReference type="SAM" id="MobiDB-lite"/>
    </source>
</evidence>
<accession>A0A6I3L0A7</accession>
<evidence type="ECO:0000313" key="3">
    <source>
        <dbReference type="Proteomes" id="UP000432464"/>
    </source>
</evidence>